<organism evidence="1 2">
    <name type="scientific">Nitrococcus mobilis Nb-231</name>
    <dbReference type="NCBI Taxonomy" id="314278"/>
    <lineage>
        <taxon>Bacteria</taxon>
        <taxon>Pseudomonadati</taxon>
        <taxon>Pseudomonadota</taxon>
        <taxon>Gammaproteobacteria</taxon>
        <taxon>Chromatiales</taxon>
        <taxon>Ectothiorhodospiraceae</taxon>
        <taxon>Nitrococcus</taxon>
    </lineage>
</organism>
<gene>
    <name evidence="1" type="ORF">NB231_16373</name>
</gene>
<dbReference type="EMBL" id="AAOF01000001">
    <property type="protein sequence ID" value="EAR23413.1"/>
    <property type="molecule type" value="Genomic_DNA"/>
</dbReference>
<dbReference type="AlphaFoldDB" id="A4BM75"/>
<dbReference type="Proteomes" id="UP000003374">
    <property type="component" value="Unassembled WGS sequence"/>
</dbReference>
<evidence type="ECO:0000313" key="2">
    <source>
        <dbReference type="Proteomes" id="UP000003374"/>
    </source>
</evidence>
<comment type="caution">
    <text evidence="1">The sequence shown here is derived from an EMBL/GenBank/DDBJ whole genome shotgun (WGS) entry which is preliminary data.</text>
</comment>
<dbReference type="HOGENOM" id="CLU_2106392_0_0_6"/>
<evidence type="ECO:0000313" key="1">
    <source>
        <dbReference type="EMBL" id="EAR23413.1"/>
    </source>
</evidence>
<accession>A4BM75</accession>
<name>A4BM75_9GAMM</name>
<keyword evidence="2" id="KW-1185">Reference proteome</keyword>
<proteinExistence type="predicted"/>
<protein>
    <submittedName>
        <fullName evidence="1">Uncharacterized protein</fullName>
    </submittedName>
</protein>
<reference evidence="1 2" key="1">
    <citation type="submission" date="2006-02" db="EMBL/GenBank/DDBJ databases">
        <authorList>
            <person name="Waterbury J."/>
            <person name="Ferriera S."/>
            <person name="Johnson J."/>
            <person name="Kravitz S."/>
            <person name="Halpern A."/>
            <person name="Remington K."/>
            <person name="Beeson K."/>
            <person name="Tran B."/>
            <person name="Rogers Y.-H."/>
            <person name="Friedman R."/>
            <person name="Venter J.C."/>
        </authorList>
    </citation>
    <scope>NUCLEOTIDE SEQUENCE [LARGE SCALE GENOMIC DNA]</scope>
    <source>
        <strain evidence="1 2">Nb-231</strain>
    </source>
</reference>
<sequence>MRWDKERAGYVIATAADDFTGLSANADISGTVPLDFLLVDEEPAWLALVIEVHPHKILPSLQPLYGVKGIGKPCTREPYAWFGEGGQANMATHRLLRHRQTEGAAIASPSLTLSA</sequence>